<dbReference type="Proteomes" id="UP000024837">
    <property type="component" value="Unassembled WGS sequence"/>
</dbReference>
<dbReference type="EMBL" id="KI966372">
    <property type="protein sequence ID" value="EWC48633.1"/>
    <property type="molecule type" value="Genomic_DNA"/>
</dbReference>
<evidence type="ECO:0008006" key="4">
    <source>
        <dbReference type="Google" id="ProtNLM"/>
    </source>
</evidence>
<accession>W7I8K1</accession>
<name>W7I8K1_9PEZI</name>
<dbReference type="PROSITE" id="PS51143">
    <property type="entry name" value="MT_A70"/>
    <property type="match status" value="1"/>
</dbReference>
<protein>
    <recommendedName>
        <fullName evidence="4">Methyltransferase-like protein 4</fullName>
    </recommendedName>
</protein>
<dbReference type="HOGENOM" id="CLU_027091_2_0_1"/>
<gene>
    <name evidence="2" type="ORF">DRE_01855</name>
</gene>
<dbReference type="Pfam" id="PF05063">
    <property type="entry name" value="MT-A70"/>
    <property type="match status" value="1"/>
</dbReference>
<sequence>MPTDDHDDVLLIDIAASLSSPPFLPRKPAAAPVTAPFVVSEPRSGVPFDQGLVDRYEARKQWIHSRLALLQSTFKARFPLKPSFPDEDLKSRPSDDDGAPDLLAYQANLGAAWTINSLRDTEISVDLTAAALQELSLVDIYGIVHYNPLPFWLTLKLNISKPYEYMIPPRSSFLLGPFTSTIPVFTAFAGATAPPGLDFILLDPPWPNRSAHRARHQHAYKTSTFDAYDLFKLGVPRLLRQDAAGLVGIWVTNSSKWRAFVLDKLFAAWKLRPVAEWLWVKITVDGEPIFNLDNIARKPYESLILGR</sequence>
<dbReference type="GO" id="GO:0008168">
    <property type="term" value="F:methyltransferase activity"/>
    <property type="evidence" value="ECO:0007669"/>
    <property type="project" value="TreeGrafter"/>
</dbReference>
<dbReference type="AlphaFoldDB" id="W7I8K1"/>
<dbReference type="InterPro" id="IPR007757">
    <property type="entry name" value="MT-A70-like"/>
</dbReference>
<evidence type="ECO:0000313" key="3">
    <source>
        <dbReference type="Proteomes" id="UP000024837"/>
    </source>
</evidence>
<dbReference type="PANTHER" id="PTHR12829:SF4">
    <property type="entry name" value="N(6)-ADENINE-SPECIFIC METHYLTRANSFERASE METTL4"/>
    <property type="match status" value="1"/>
</dbReference>
<dbReference type="OrthoDB" id="61116at2759"/>
<dbReference type="PANTHER" id="PTHR12829">
    <property type="entry name" value="N6-ADENOSINE-METHYLTRANSFERASE"/>
    <property type="match status" value="1"/>
</dbReference>
<dbReference type="GO" id="GO:0005634">
    <property type="term" value="C:nucleus"/>
    <property type="evidence" value="ECO:0007669"/>
    <property type="project" value="TreeGrafter"/>
</dbReference>
<organism evidence="2 3">
    <name type="scientific">Drechslerella stenobrocha 248</name>
    <dbReference type="NCBI Taxonomy" id="1043628"/>
    <lineage>
        <taxon>Eukaryota</taxon>
        <taxon>Fungi</taxon>
        <taxon>Dikarya</taxon>
        <taxon>Ascomycota</taxon>
        <taxon>Pezizomycotina</taxon>
        <taxon>Orbiliomycetes</taxon>
        <taxon>Orbiliales</taxon>
        <taxon>Orbiliaceae</taxon>
        <taxon>Drechslerella</taxon>
    </lineage>
</organism>
<evidence type="ECO:0000313" key="2">
    <source>
        <dbReference type="EMBL" id="EWC48633.1"/>
    </source>
</evidence>
<proteinExistence type="inferred from homology"/>
<keyword evidence="3" id="KW-1185">Reference proteome</keyword>
<evidence type="ECO:0000256" key="1">
    <source>
        <dbReference type="PROSITE-ProRule" id="PRU00489"/>
    </source>
</evidence>
<reference evidence="2 3" key="1">
    <citation type="submission" date="2013-05" db="EMBL/GenBank/DDBJ databases">
        <title>Drechslerella stenobrocha genome reveals carnivorous origination and mechanical trapping mechanism of predatory fungi.</title>
        <authorList>
            <person name="Liu X."/>
            <person name="Zhang W."/>
            <person name="Liu K."/>
        </authorList>
    </citation>
    <scope>NUCLEOTIDE SEQUENCE [LARGE SCALE GENOMIC DNA]</scope>
    <source>
        <strain evidence="2 3">248</strain>
    </source>
</reference>
<comment type="similarity">
    <text evidence="1">Belongs to the MT-A70-like family.</text>
</comment>